<organism evidence="3 4">
    <name type="scientific">Lentzea miocenica</name>
    <dbReference type="NCBI Taxonomy" id="3095431"/>
    <lineage>
        <taxon>Bacteria</taxon>
        <taxon>Bacillati</taxon>
        <taxon>Actinomycetota</taxon>
        <taxon>Actinomycetes</taxon>
        <taxon>Pseudonocardiales</taxon>
        <taxon>Pseudonocardiaceae</taxon>
        <taxon>Lentzea</taxon>
    </lineage>
</organism>
<dbReference type="Pfam" id="PF13561">
    <property type="entry name" value="adh_short_C2"/>
    <property type="match status" value="1"/>
</dbReference>
<gene>
    <name evidence="3" type="ORF">SK803_24505</name>
</gene>
<dbReference type="SUPFAM" id="SSF51735">
    <property type="entry name" value="NAD(P)-binding Rossmann-fold domains"/>
    <property type="match status" value="1"/>
</dbReference>
<name>A0ABU4T5G2_9PSEU</name>
<reference evidence="3 4" key="1">
    <citation type="submission" date="2023-11" db="EMBL/GenBank/DDBJ databases">
        <title>Lentzea sokolovensis, sp. nov., Lentzea kristufkii, sp. nov., and Lentzea miocenensis, sp. nov., rare actinobacteria from Sokolov Coal Basin, Miocene lacustrine sediment, Czech Republic.</title>
        <authorList>
            <person name="Lara A."/>
            <person name="Kotroba L."/>
            <person name="Nouioui I."/>
            <person name="Neumann-Schaal M."/>
            <person name="Mast Y."/>
            <person name="Chronakova A."/>
        </authorList>
    </citation>
    <scope>NUCLEOTIDE SEQUENCE [LARGE SCALE GENOMIC DNA]</scope>
    <source>
        <strain evidence="3 4">BCCO 10_0856</strain>
    </source>
</reference>
<comment type="caution">
    <text evidence="3">The sequence shown here is derived from an EMBL/GenBank/DDBJ whole genome shotgun (WGS) entry which is preliminary data.</text>
</comment>
<dbReference type="PRINTS" id="PR00080">
    <property type="entry name" value="SDRFAMILY"/>
</dbReference>
<accession>A0ABU4T5G2</accession>
<dbReference type="PRINTS" id="PR00081">
    <property type="entry name" value="GDHRDH"/>
</dbReference>
<dbReference type="Proteomes" id="UP001285521">
    <property type="component" value="Unassembled WGS sequence"/>
</dbReference>
<dbReference type="InterPro" id="IPR002347">
    <property type="entry name" value="SDR_fam"/>
</dbReference>
<evidence type="ECO:0000256" key="2">
    <source>
        <dbReference type="ARBA" id="ARBA00023002"/>
    </source>
</evidence>
<sequence>MGRFDGRTVFVTGATSGMGASHVRGFHAEGAQVVIAARDEQAGARFAEELGERAFAVRLDVTDEAEWITATAAAEERFGPLSALVNNAGAQHRAALIEQTSREVWDGALAVNLTGQFLGIKHVASSITRAGGGSITNIASTMGNVGQAYYAPYVASKWALRGLTRTAALELGRNRIRVNSIHPGVVSTPLITEPVTAGQPAIGDLYSPAPFAVPRLGDPAEVTALVLYLASDDAAFATGSEFVLDGGLLLGPALAA</sequence>
<keyword evidence="2" id="KW-0560">Oxidoreductase</keyword>
<evidence type="ECO:0000313" key="4">
    <source>
        <dbReference type="Proteomes" id="UP001285521"/>
    </source>
</evidence>
<keyword evidence="4" id="KW-1185">Reference proteome</keyword>
<comment type="similarity">
    <text evidence="1">Belongs to the short-chain dehydrogenases/reductases (SDR) family.</text>
</comment>
<dbReference type="PANTHER" id="PTHR24321:SF8">
    <property type="entry name" value="ESTRADIOL 17-BETA-DEHYDROGENASE 8-RELATED"/>
    <property type="match status" value="1"/>
</dbReference>
<reference evidence="3 4" key="2">
    <citation type="submission" date="2023-11" db="EMBL/GenBank/DDBJ databases">
        <authorList>
            <person name="Lara A.C."/>
            <person name="Chronakova A."/>
        </authorList>
    </citation>
    <scope>NUCLEOTIDE SEQUENCE [LARGE SCALE GENOMIC DNA]</scope>
    <source>
        <strain evidence="3 4">BCCO 10_0856</strain>
    </source>
</reference>
<dbReference type="EMBL" id="JAXAVW010000020">
    <property type="protein sequence ID" value="MDX8033392.1"/>
    <property type="molecule type" value="Genomic_DNA"/>
</dbReference>
<dbReference type="InterPro" id="IPR036291">
    <property type="entry name" value="NAD(P)-bd_dom_sf"/>
</dbReference>
<evidence type="ECO:0000256" key="1">
    <source>
        <dbReference type="ARBA" id="ARBA00006484"/>
    </source>
</evidence>
<proteinExistence type="inferred from homology"/>
<dbReference type="Gene3D" id="3.40.50.720">
    <property type="entry name" value="NAD(P)-binding Rossmann-like Domain"/>
    <property type="match status" value="1"/>
</dbReference>
<dbReference type="PANTHER" id="PTHR24321">
    <property type="entry name" value="DEHYDROGENASES, SHORT CHAIN"/>
    <property type="match status" value="1"/>
</dbReference>
<dbReference type="InterPro" id="IPR020904">
    <property type="entry name" value="Sc_DH/Rdtase_CS"/>
</dbReference>
<dbReference type="PROSITE" id="PS00061">
    <property type="entry name" value="ADH_SHORT"/>
    <property type="match status" value="1"/>
</dbReference>
<evidence type="ECO:0000313" key="3">
    <source>
        <dbReference type="EMBL" id="MDX8033392.1"/>
    </source>
</evidence>
<dbReference type="RefSeq" id="WP_319968418.1">
    <property type="nucleotide sequence ID" value="NZ_JAXAVW010000020.1"/>
</dbReference>
<protein>
    <submittedName>
        <fullName evidence="3">SDR family oxidoreductase</fullName>
    </submittedName>
</protein>